<keyword evidence="2" id="KW-1185">Reference proteome</keyword>
<organism evidence="1 2">
    <name type="scientific">Colletotrichum sublineola</name>
    <name type="common">Sorghum anthracnose fungus</name>
    <dbReference type="NCBI Taxonomy" id="1173701"/>
    <lineage>
        <taxon>Eukaryota</taxon>
        <taxon>Fungi</taxon>
        <taxon>Dikarya</taxon>
        <taxon>Ascomycota</taxon>
        <taxon>Pezizomycotina</taxon>
        <taxon>Sordariomycetes</taxon>
        <taxon>Hypocreomycetidae</taxon>
        <taxon>Glomerellales</taxon>
        <taxon>Glomerellaceae</taxon>
        <taxon>Colletotrichum</taxon>
        <taxon>Colletotrichum graminicola species complex</taxon>
    </lineage>
</organism>
<evidence type="ECO:0000313" key="2">
    <source>
        <dbReference type="Proteomes" id="UP000027238"/>
    </source>
</evidence>
<reference evidence="2" key="1">
    <citation type="journal article" date="2014" name="Genome Announc.">
        <title>Draft genome sequence of Colletotrichum sublineola, a destructive pathogen of cultivated sorghum.</title>
        <authorList>
            <person name="Baroncelli R."/>
            <person name="Sanz-Martin J.M."/>
            <person name="Rech G.E."/>
            <person name="Sukno S.A."/>
            <person name="Thon M.R."/>
        </authorList>
    </citation>
    <scope>NUCLEOTIDE SEQUENCE [LARGE SCALE GENOMIC DNA]</scope>
    <source>
        <strain evidence="2">TX430BB</strain>
    </source>
</reference>
<proteinExistence type="predicted"/>
<evidence type="ECO:0000313" key="1">
    <source>
        <dbReference type="EMBL" id="KDN59918.1"/>
    </source>
</evidence>
<accession>A0A066WSP5</accession>
<comment type="caution">
    <text evidence="1">The sequence shown here is derived from an EMBL/GenBank/DDBJ whole genome shotgun (WGS) entry which is preliminary data.</text>
</comment>
<sequence>MAGKTTNGLILGASQPETPVLHTTIQYDTDHGKLQVIIMVFAVVSEEMLVTIDLGAILEQNSSRNIGSPLALKNDVDDITDQPSVFNIQAAGWDSFIPRIMDCL</sequence>
<protein>
    <submittedName>
        <fullName evidence="1">Uncharacterized protein</fullName>
    </submittedName>
</protein>
<dbReference type="EMBL" id="JMSE01001575">
    <property type="protein sequence ID" value="KDN59918.1"/>
    <property type="molecule type" value="Genomic_DNA"/>
</dbReference>
<name>A0A066WSP5_COLSU</name>
<dbReference type="eggNOG" id="KOG2571">
    <property type="taxonomic scope" value="Eukaryota"/>
</dbReference>
<dbReference type="STRING" id="1173701.A0A066WSP5"/>
<dbReference type="AlphaFoldDB" id="A0A066WSP5"/>
<dbReference type="OrthoDB" id="9876900at2759"/>
<dbReference type="HOGENOM" id="CLU_2249986_0_0_1"/>
<gene>
    <name evidence="1" type="ORF">CSUB01_03235</name>
</gene>
<dbReference type="Proteomes" id="UP000027238">
    <property type="component" value="Unassembled WGS sequence"/>
</dbReference>